<dbReference type="GO" id="GO:0005886">
    <property type="term" value="C:plasma membrane"/>
    <property type="evidence" value="ECO:0007669"/>
    <property type="project" value="UniProtKB-SubCell"/>
</dbReference>
<dbReference type="PANTHER" id="PTHR43394">
    <property type="entry name" value="ATP-DEPENDENT PERMEASE MDL1, MITOCHONDRIAL"/>
    <property type="match status" value="1"/>
</dbReference>
<reference evidence="13 15" key="2">
    <citation type="submission" date="2019-11" db="EMBL/GenBank/DDBJ databases">
        <title>Using colonization assays and comparative genomics to discover symbiosis behaviors and factors in Vibrio fischeri.</title>
        <authorList>
            <person name="Bongrand C."/>
            <person name="Moriano-Gutierrez S."/>
            <person name="Arevalo P."/>
            <person name="Mcfall-Ngai M."/>
            <person name="Visick K."/>
            <person name="Polz M.F."/>
            <person name="Ruby E.G."/>
        </authorList>
    </citation>
    <scope>NUCLEOTIDE SEQUENCE [LARGE SCALE GENOMIC DNA]</scope>
    <source>
        <strain evidence="13">Emors.4.1</strain>
        <strain evidence="15">emors.4.1</strain>
    </source>
</reference>
<dbReference type="InterPro" id="IPR027417">
    <property type="entry name" value="P-loop_NTPase"/>
</dbReference>
<organism evidence="12 14">
    <name type="scientific">Aliivibrio fischeri</name>
    <name type="common">Vibrio fischeri</name>
    <dbReference type="NCBI Taxonomy" id="668"/>
    <lineage>
        <taxon>Bacteria</taxon>
        <taxon>Pseudomonadati</taxon>
        <taxon>Pseudomonadota</taxon>
        <taxon>Gammaproteobacteria</taxon>
        <taxon>Vibrionales</taxon>
        <taxon>Vibrionaceae</taxon>
        <taxon>Aliivibrio</taxon>
    </lineage>
</organism>
<protein>
    <submittedName>
        <fullName evidence="12">ABC transporter</fullName>
    </submittedName>
    <submittedName>
        <fullName evidence="13">ATP-binding cassette domain-containing protein</fullName>
    </submittedName>
</protein>
<dbReference type="PROSITE" id="PS50929">
    <property type="entry name" value="ABC_TM1F"/>
    <property type="match status" value="1"/>
</dbReference>
<comment type="subcellular location">
    <subcellularLocation>
        <location evidence="1">Cell membrane</location>
        <topology evidence="1">Multi-pass membrane protein</topology>
    </subcellularLocation>
</comment>
<keyword evidence="8 9" id="KW-0472">Membrane</keyword>
<dbReference type="InterPro" id="IPR017871">
    <property type="entry name" value="ABC_transporter-like_CS"/>
</dbReference>
<dbReference type="AlphaFoldDB" id="A0A510URZ3"/>
<evidence type="ECO:0000256" key="5">
    <source>
        <dbReference type="ARBA" id="ARBA00022741"/>
    </source>
</evidence>
<dbReference type="InterPro" id="IPR003593">
    <property type="entry name" value="AAA+_ATPase"/>
</dbReference>
<keyword evidence="3" id="KW-1003">Cell membrane</keyword>
<dbReference type="RefSeq" id="WP_146866221.1">
    <property type="nucleotide sequence ID" value="NZ_BJTZ01000035.1"/>
</dbReference>
<dbReference type="Pfam" id="PF00664">
    <property type="entry name" value="ABC_membrane"/>
    <property type="match status" value="1"/>
</dbReference>
<dbReference type="InterPro" id="IPR036640">
    <property type="entry name" value="ABC1_TM_sf"/>
</dbReference>
<dbReference type="CDD" id="cd07346">
    <property type="entry name" value="ABC_6TM_exporters"/>
    <property type="match status" value="1"/>
</dbReference>
<feature type="transmembrane region" description="Helical" evidence="9">
    <location>
        <begin position="20"/>
        <end position="43"/>
    </location>
</feature>
<dbReference type="EMBL" id="WOBN01000033">
    <property type="protein sequence ID" value="MUK51036.1"/>
    <property type="molecule type" value="Genomic_DNA"/>
</dbReference>
<dbReference type="EMBL" id="BJTZ01000035">
    <property type="protein sequence ID" value="GEK15645.1"/>
    <property type="molecule type" value="Genomic_DNA"/>
</dbReference>
<evidence type="ECO:0000313" key="13">
    <source>
        <dbReference type="EMBL" id="MUK51036.1"/>
    </source>
</evidence>
<evidence type="ECO:0000256" key="4">
    <source>
        <dbReference type="ARBA" id="ARBA00022692"/>
    </source>
</evidence>
<name>A0A510URZ3_ALIFS</name>
<dbReference type="PROSITE" id="PS50893">
    <property type="entry name" value="ABC_TRANSPORTER_2"/>
    <property type="match status" value="1"/>
</dbReference>
<evidence type="ECO:0000259" key="11">
    <source>
        <dbReference type="PROSITE" id="PS50929"/>
    </source>
</evidence>
<keyword evidence="7 9" id="KW-1133">Transmembrane helix</keyword>
<dbReference type="GO" id="GO:0016887">
    <property type="term" value="F:ATP hydrolysis activity"/>
    <property type="evidence" value="ECO:0007669"/>
    <property type="project" value="InterPro"/>
</dbReference>
<dbReference type="InterPro" id="IPR003439">
    <property type="entry name" value="ABC_transporter-like_ATP-bd"/>
</dbReference>
<keyword evidence="2" id="KW-0813">Transport</keyword>
<evidence type="ECO:0000256" key="1">
    <source>
        <dbReference type="ARBA" id="ARBA00004651"/>
    </source>
</evidence>
<keyword evidence="5" id="KW-0547">Nucleotide-binding</keyword>
<feature type="domain" description="ABC transmembrane type-1" evidence="11">
    <location>
        <begin position="23"/>
        <end position="309"/>
    </location>
</feature>
<dbReference type="GO" id="GO:0015421">
    <property type="term" value="F:ABC-type oligopeptide transporter activity"/>
    <property type="evidence" value="ECO:0007669"/>
    <property type="project" value="TreeGrafter"/>
</dbReference>
<evidence type="ECO:0000256" key="9">
    <source>
        <dbReference type="SAM" id="Phobius"/>
    </source>
</evidence>
<proteinExistence type="predicted"/>
<feature type="domain" description="ABC transporter" evidence="10">
    <location>
        <begin position="340"/>
        <end position="573"/>
    </location>
</feature>
<accession>A0A510URZ3</accession>
<dbReference type="Gene3D" id="1.20.1560.10">
    <property type="entry name" value="ABC transporter type 1, transmembrane domain"/>
    <property type="match status" value="1"/>
</dbReference>
<dbReference type="FunFam" id="3.40.50.300:FF:000221">
    <property type="entry name" value="Multidrug ABC transporter ATP-binding protein"/>
    <property type="match status" value="1"/>
</dbReference>
<gene>
    <name evidence="12" type="ORF">AFI02nite_36810</name>
    <name evidence="13" type="ORF">GNP88_17995</name>
</gene>
<dbReference type="Proteomes" id="UP000321787">
    <property type="component" value="Unassembled WGS sequence"/>
</dbReference>
<evidence type="ECO:0000256" key="2">
    <source>
        <dbReference type="ARBA" id="ARBA00022448"/>
    </source>
</evidence>
<feature type="transmembrane region" description="Helical" evidence="9">
    <location>
        <begin position="64"/>
        <end position="85"/>
    </location>
</feature>
<dbReference type="Pfam" id="PF00005">
    <property type="entry name" value="ABC_tran"/>
    <property type="match status" value="1"/>
</dbReference>
<evidence type="ECO:0000256" key="3">
    <source>
        <dbReference type="ARBA" id="ARBA00022475"/>
    </source>
</evidence>
<evidence type="ECO:0000259" key="10">
    <source>
        <dbReference type="PROSITE" id="PS50893"/>
    </source>
</evidence>
<dbReference type="SUPFAM" id="SSF90123">
    <property type="entry name" value="ABC transporter transmembrane region"/>
    <property type="match status" value="1"/>
</dbReference>
<dbReference type="SMART" id="SM00382">
    <property type="entry name" value="AAA"/>
    <property type="match status" value="1"/>
</dbReference>
<reference evidence="12 14" key="1">
    <citation type="submission" date="2019-07" db="EMBL/GenBank/DDBJ databases">
        <title>Whole genome shotgun sequence of Aliivibrio fischeri NBRC 101058.</title>
        <authorList>
            <person name="Hosoyama A."/>
            <person name="Uohara A."/>
            <person name="Ohji S."/>
            <person name="Ichikawa N."/>
        </authorList>
    </citation>
    <scope>NUCLEOTIDE SEQUENCE [LARGE SCALE GENOMIC DNA]</scope>
    <source>
        <strain evidence="12 14">NBRC 101058</strain>
    </source>
</reference>
<evidence type="ECO:0000313" key="15">
    <source>
        <dbReference type="Proteomes" id="UP000448038"/>
    </source>
</evidence>
<evidence type="ECO:0000256" key="7">
    <source>
        <dbReference type="ARBA" id="ARBA00022989"/>
    </source>
</evidence>
<dbReference type="InterPro" id="IPR039421">
    <property type="entry name" value="Type_1_exporter"/>
</dbReference>
<dbReference type="SUPFAM" id="SSF52540">
    <property type="entry name" value="P-loop containing nucleoside triphosphate hydrolases"/>
    <property type="match status" value="1"/>
</dbReference>
<evidence type="ECO:0000313" key="14">
    <source>
        <dbReference type="Proteomes" id="UP000321787"/>
    </source>
</evidence>
<evidence type="ECO:0000256" key="8">
    <source>
        <dbReference type="ARBA" id="ARBA00023136"/>
    </source>
</evidence>
<sequence length="589" mass="63962">MSHITQQVTLASLTQPLNPMIKLGVVLAAVGSVASLVPFIGIVEMNKVFINPEQGASWSEVQPILLAIASALVIAWLFTVVGFWITHLADHKMQSNLHRALVTKLGQVPLGWYNHHTSGSVRKAVQDDLDDLHHMIAHHQVELTCALALPLTGLAYLVYLHWSLALLAITSLPFYMLAYAWMMRGFAGKMQQLDQMFNKVSSAIVEFVHGISVVKIFGQTGRAHANYKRAVDDFSKQYSGWIKPIVKVEAIASLALSVPVITLLTISLGLSLIDYFALSVLDILACTLVAVSIPQSVITLNQGLSAKQKSDAAAQRINNLLASPDLPKAKQPQTPKQHQVIFHQVNFGYDSDNPVLRDINLSCPADSITALVGHSGAGKSTLAKLAARFYDVTAGSISIGGIDLRDIDNSELYQQVGFVLQDTQLLAASVADNLRLGDPSADQEALVRVAKHACIHERIMQLPRGYDSVIGEDAIFSGGEAQRLSIARTLLADTPILILDEATAHSDAKSESLVQQAISSLIRGRTVIVIAHKLHTISHVDQIAVLDQGQLVELGTHQHLLTLNGHYSKLWQDACGEDQVDPTAIRANQ</sequence>
<dbReference type="PROSITE" id="PS00211">
    <property type="entry name" value="ABC_TRANSPORTER_1"/>
    <property type="match status" value="1"/>
</dbReference>
<comment type="caution">
    <text evidence="12">The sequence shown here is derived from an EMBL/GenBank/DDBJ whole genome shotgun (WGS) entry which is preliminary data.</text>
</comment>
<evidence type="ECO:0000256" key="6">
    <source>
        <dbReference type="ARBA" id="ARBA00022840"/>
    </source>
</evidence>
<keyword evidence="4 9" id="KW-0812">Transmembrane</keyword>
<feature type="transmembrane region" description="Helical" evidence="9">
    <location>
        <begin position="159"/>
        <end position="182"/>
    </location>
</feature>
<feature type="transmembrane region" description="Helical" evidence="9">
    <location>
        <begin position="250"/>
        <end position="270"/>
    </location>
</feature>
<keyword evidence="6 13" id="KW-0067">ATP-binding</keyword>
<evidence type="ECO:0000313" key="12">
    <source>
        <dbReference type="EMBL" id="GEK15645.1"/>
    </source>
</evidence>
<dbReference type="Gene3D" id="3.40.50.300">
    <property type="entry name" value="P-loop containing nucleotide triphosphate hydrolases"/>
    <property type="match status" value="1"/>
</dbReference>
<dbReference type="Proteomes" id="UP000448038">
    <property type="component" value="Unassembled WGS sequence"/>
</dbReference>
<dbReference type="InterPro" id="IPR011527">
    <property type="entry name" value="ABC1_TM_dom"/>
</dbReference>
<dbReference type="PANTHER" id="PTHR43394:SF1">
    <property type="entry name" value="ATP-BINDING CASSETTE SUB-FAMILY B MEMBER 10, MITOCHONDRIAL"/>
    <property type="match status" value="1"/>
</dbReference>
<dbReference type="GO" id="GO:0005524">
    <property type="term" value="F:ATP binding"/>
    <property type="evidence" value="ECO:0007669"/>
    <property type="project" value="UniProtKB-KW"/>
</dbReference>